<dbReference type="Pfam" id="PF01551">
    <property type="entry name" value="Peptidase_M23"/>
    <property type="match status" value="1"/>
</dbReference>
<dbReference type="OrthoDB" id="9810477at2"/>
<evidence type="ECO:0000313" key="4">
    <source>
        <dbReference type="Proteomes" id="UP000515847"/>
    </source>
</evidence>
<gene>
    <name evidence="3" type="ORF">BR63_09955</name>
</gene>
<dbReference type="EMBL" id="CP045798">
    <property type="protein sequence ID" value="QNB46601.1"/>
    <property type="molecule type" value="Genomic_DNA"/>
</dbReference>
<dbReference type="PANTHER" id="PTHR21666:SF268">
    <property type="entry name" value="PEPTIDASE M23 DOMAIN-CONTAINING PROTEIN"/>
    <property type="match status" value="1"/>
</dbReference>
<feature type="domain" description="M23ase beta-sheet core" evidence="2">
    <location>
        <begin position="157"/>
        <end position="256"/>
    </location>
</feature>
<proteinExistence type="predicted"/>
<dbReference type="CDD" id="cd12797">
    <property type="entry name" value="M23_peptidase"/>
    <property type="match status" value="1"/>
</dbReference>
<organism evidence="3 4">
    <name type="scientific">Thermanaerosceptrum fracticalcis</name>
    <dbReference type="NCBI Taxonomy" id="1712410"/>
    <lineage>
        <taxon>Bacteria</taxon>
        <taxon>Bacillati</taxon>
        <taxon>Bacillota</taxon>
        <taxon>Clostridia</taxon>
        <taxon>Eubacteriales</taxon>
        <taxon>Peptococcaceae</taxon>
        <taxon>Thermanaerosceptrum</taxon>
    </lineage>
</organism>
<accession>A0A7G6E3E7</accession>
<evidence type="ECO:0000313" key="3">
    <source>
        <dbReference type="EMBL" id="QNB46601.1"/>
    </source>
</evidence>
<keyword evidence="1" id="KW-0472">Membrane</keyword>
<keyword evidence="1" id="KW-0812">Transmembrane</keyword>
<dbReference type="PANTHER" id="PTHR21666">
    <property type="entry name" value="PEPTIDASE-RELATED"/>
    <property type="match status" value="1"/>
</dbReference>
<feature type="transmembrane region" description="Helical" evidence="1">
    <location>
        <begin position="12"/>
        <end position="32"/>
    </location>
</feature>
<dbReference type="SUPFAM" id="SSF51261">
    <property type="entry name" value="Duplicated hybrid motif"/>
    <property type="match status" value="1"/>
</dbReference>
<dbReference type="GO" id="GO:0004222">
    <property type="term" value="F:metalloendopeptidase activity"/>
    <property type="evidence" value="ECO:0007669"/>
    <property type="project" value="TreeGrafter"/>
</dbReference>
<reference evidence="3 4" key="1">
    <citation type="journal article" date="2019" name="Front. Microbiol.">
        <title>Thermoanaerosceptrum fracticalcis gen. nov. sp. nov., a Novel Fumarate-Fermenting Microorganism From a Deep Fractured Carbonate Aquifer of the US Great Basin.</title>
        <authorList>
            <person name="Hamilton-Brehm S.D."/>
            <person name="Stewart L.E."/>
            <person name="Zavarin M."/>
            <person name="Caldwell M."/>
            <person name="Lawson P.A."/>
            <person name="Onstott T.C."/>
            <person name="Grzymski J."/>
            <person name="Neveux I."/>
            <person name="Lollar B.S."/>
            <person name="Russell C.E."/>
            <person name="Moser D.P."/>
        </authorList>
    </citation>
    <scope>NUCLEOTIDE SEQUENCE [LARGE SCALE GENOMIC DNA]</scope>
    <source>
        <strain evidence="3 4">DRI-13</strain>
    </source>
</reference>
<dbReference type="AlphaFoldDB" id="A0A7G6E3E7"/>
<dbReference type="InterPro" id="IPR016047">
    <property type="entry name" value="M23ase_b-sheet_dom"/>
</dbReference>
<sequence>MLHRKKKPIRKLLLGILGIVSLIILTVIFNPLSPPDYQAISCLDGKFVVRAQEAEKVTGTEWTWLAAYYYVKRDYKTGDPEPTLSELISSAEVLKDSRKARENLGLTKEQWKAVQDYHKRFKRTGYLFSRAYFFPLGNVQPRYEDTWQASREGGKRVHEGTDLFAPQGTEVFAVTNGHIEKMGFNPLGGERIGLRGEDGFYYYYAHLSGYAPNLKSGMKINRGQLLGYVGHTGNAQNTPDHLHFGMCTPYGQWINPYHFLVYWSNQ</sequence>
<dbReference type="InterPro" id="IPR050570">
    <property type="entry name" value="Cell_wall_metabolism_enzyme"/>
</dbReference>
<protein>
    <submittedName>
        <fullName evidence="3">Peptidoglycan DD-metalloendopeptidase family protein</fullName>
    </submittedName>
</protein>
<evidence type="ECO:0000256" key="1">
    <source>
        <dbReference type="SAM" id="Phobius"/>
    </source>
</evidence>
<dbReference type="KEGG" id="tfr:BR63_09955"/>
<dbReference type="Gene3D" id="2.70.70.10">
    <property type="entry name" value="Glucose Permease (Domain IIA)"/>
    <property type="match status" value="1"/>
</dbReference>
<keyword evidence="1" id="KW-1133">Transmembrane helix</keyword>
<keyword evidence="4" id="KW-1185">Reference proteome</keyword>
<evidence type="ECO:0000259" key="2">
    <source>
        <dbReference type="Pfam" id="PF01551"/>
    </source>
</evidence>
<dbReference type="Proteomes" id="UP000515847">
    <property type="component" value="Chromosome"/>
</dbReference>
<name>A0A7G6E3E7_THEFR</name>
<dbReference type="InterPro" id="IPR011055">
    <property type="entry name" value="Dup_hybrid_motif"/>
</dbReference>
<dbReference type="RefSeq" id="WP_051965631.1">
    <property type="nucleotide sequence ID" value="NZ_CP045798.1"/>
</dbReference>